<dbReference type="InterPro" id="IPR045455">
    <property type="entry name" value="NrS-1_pol-like_helicase"/>
</dbReference>
<feature type="domain" description="NrS-1 polymerase-like helicase" evidence="1">
    <location>
        <begin position="364"/>
        <end position="469"/>
    </location>
</feature>
<comment type="caution">
    <text evidence="2">The sequence shown here is derived from an EMBL/GenBank/DDBJ whole genome shotgun (WGS) entry which is preliminary data.</text>
</comment>
<organism evidence="2 3">
    <name type="scientific">Aphanomyces astaci</name>
    <name type="common">Crayfish plague agent</name>
    <dbReference type="NCBI Taxonomy" id="112090"/>
    <lineage>
        <taxon>Eukaryota</taxon>
        <taxon>Sar</taxon>
        <taxon>Stramenopiles</taxon>
        <taxon>Oomycota</taxon>
        <taxon>Saprolegniomycetes</taxon>
        <taxon>Saprolegniales</taxon>
        <taxon>Verrucalvaceae</taxon>
        <taxon>Aphanomyces</taxon>
    </lineage>
</organism>
<dbReference type="AlphaFoldDB" id="A0A9X8E3Y0"/>
<protein>
    <recommendedName>
        <fullName evidence="1">NrS-1 polymerase-like helicase domain-containing protein</fullName>
    </recommendedName>
</protein>
<evidence type="ECO:0000313" key="3">
    <source>
        <dbReference type="Proteomes" id="UP000275652"/>
    </source>
</evidence>
<evidence type="ECO:0000313" key="2">
    <source>
        <dbReference type="EMBL" id="RLO08578.1"/>
    </source>
</evidence>
<gene>
    <name evidence="2" type="ORF">DYB28_000375</name>
</gene>
<dbReference type="EMBL" id="QUTI01021426">
    <property type="protein sequence ID" value="RLO08578.1"/>
    <property type="molecule type" value="Genomic_DNA"/>
</dbReference>
<reference evidence="2 3" key="1">
    <citation type="journal article" date="2018" name="J. Invertebr. Pathol.">
        <title>New genotyping method for the causative agent of crayfish plague (Aphanomyces astaci) based on whole genome data.</title>
        <authorList>
            <person name="Minardi D."/>
            <person name="Studholme D.J."/>
            <person name="van der Giezen M."/>
            <person name="Pretto T."/>
            <person name="Oidtmann B."/>
        </authorList>
    </citation>
    <scope>NUCLEOTIDE SEQUENCE [LARGE SCALE GENOMIC DNA]</scope>
    <source>
        <strain evidence="2 3">KB13</strain>
    </source>
</reference>
<name>A0A9X8E3Y0_APHAT</name>
<evidence type="ECO:0000259" key="1">
    <source>
        <dbReference type="Pfam" id="PF19263"/>
    </source>
</evidence>
<accession>A0A9X8E3Y0</accession>
<dbReference type="Pfam" id="PF19263">
    <property type="entry name" value="DUF5906"/>
    <property type="match status" value="1"/>
</dbReference>
<proteinExistence type="predicted"/>
<dbReference type="Proteomes" id="UP000275652">
    <property type="component" value="Unassembled WGS sequence"/>
</dbReference>
<sequence>MCLQQTTKNSQCKLKNVAGSDYCKKHQPVAVEVVAVDSENEYVSDNDLESDVQLFSNSQTENSATDIIKSEESIEVESIMSPQIIIEQIPLSANELKAMKRGEHQESEYVQKLNVEFAEKYKSELYEDFEMTFCASTRILNDLTKLVGGKGRTIQDFEKAMIDDSFEENELSYWAEAHCNIRNRATNDFTMSYVEFEKILKQLVFSGCMMRRFLCYFINEFFVFGATSSDCWVRAKVTKHNTKPLHQRSINEFKNISIRSSDRNGKISPCDMFSVLKSLPYHKFTNSCHLWNHSPEDRDTFSVALPFQYTDVGEVTEKDLPDLLMYYLKEVICNNDEDAWIWLRSYLANVIHQPDDRTEVMLILYSQEKRVGKSTLKFIIDQIFGETTNMGKVENLSDVFGERGGTAVVGKRVVWFEELTEKKAVFRACMDRMKTAITEKRTTYKPLYQELHETNNTNEYIACTNHLVGVLADRQTVLHVSNKHREDHAFYTKLRAGMNQDGCNKFASYIKQFTTQLPMRIHKTAIYESMLSNGAEGIDTFINGIKSGEIKFQFTQAPKYWYAPKEDLYDRAYIHWCESQGEKPITFNHFKEKFQHYDRDCEYKRIRVGEQQQRLFEFVVPVNWNAPAVIDEFDE</sequence>